<dbReference type="SUPFAM" id="SSF54427">
    <property type="entry name" value="NTF2-like"/>
    <property type="match status" value="1"/>
</dbReference>
<comment type="caution">
    <text evidence="2">The sequence shown here is derived from an EMBL/GenBank/DDBJ whole genome shotgun (WGS) entry which is preliminary data.</text>
</comment>
<feature type="domain" description="SnoaL-like" evidence="1">
    <location>
        <begin position="14"/>
        <end position="94"/>
    </location>
</feature>
<dbReference type="InterPro" id="IPR032710">
    <property type="entry name" value="NTF2-like_dom_sf"/>
</dbReference>
<organism evidence="2 3">
    <name type="scientific">Mesorhizobium retamae</name>
    <dbReference type="NCBI Taxonomy" id="2912854"/>
    <lineage>
        <taxon>Bacteria</taxon>
        <taxon>Pseudomonadati</taxon>
        <taxon>Pseudomonadota</taxon>
        <taxon>Alphaproteobacteria</taxon>
        <taxon>Hyphomicrobiales</taxon>
        <taxon>Phyllobacteriaceae</taxon>
        <taxon>Mesorhizobium</taxon>
    </lineage>
</organism>
<dbReference type="InterPro" id="IPR037401">
    <property type="entry name" value="SnoaL-like"/>
</dbReference>
<dbReference type="EMBL" id="JAKREW010000049">
    <property type="protein sequence ID" value="MCG7508654.1"/>
    <property type="molecule type" value="Genomic_DNA"/>
</dbReference>
<reference evidence="2 3" key="1">
    <citation type="submission" date="2022-02" db="EMBL/GenBank/DDBJ databases">
        <title>Draft genome sequence of Mezorhizobium retamae strain IRAMC:0171 isolated from Retama raetam nodules.</title>
        <authorList>
            <person name="Bengaied R."/>
            <person name="Sbissi I."/>
            <person name="Huber K."/>
            <person name="Ghodbane F."/>
            <person name="Nouioui I."/>
            <person name="Tarhouni M."/>
            <person name="Gtari M."/>
        </authorList>
    </citation>
    <scope>NUCLEOTIDE SEQUENCE [LARGE SCALE GENOMIC DNA]</scope>
    <source>
        <strain evidence="2 3">IRAMC:0171</strain>
    </source>
</reference>
<evidence type="ECO:0000313" key="3">
    <source>
        <dbReference type="Proteomes" id="UP001201701"/>
    </source>
</evidence>
<proteinExistence type="predicted"/>
<dbReference type="Proteomes" id="UP001201701">
    <property type="component" value="Unassembled WGS sequence"/>
</dbReference>
<protein>
    <submittedName>
        <fullName evidence="2">Nuclear transport factor 2 family protein</fullName>
    </submittedName>
</protein>
<evidence type="ECO:0000313" key="2">
    <source>
        <dbReference type="EMBL" id="MCG7508654.1"/>
    </source>
</evidence>
<name>A0ABS9QMI1_9HYPH</name>
<keyword evidence="3" id="KW-1185">Reference proteome</keyword>
<accession>A0ABS9QMI1</accession>
<dbReference type="Gene3D" id="3.10.450.50">
    <property type="match status" value="1"/>
</dbReference>
<dbReference type="RefSeq" id="WP_239370163.1">
    <property type="nucleotide sequence ID" value="NZ_JAKREW010000049.1"/>
</dbReference>
<evidence type="ECO:0000259" key="1">
    <source>
        <dbReference type="Pfam" id="PF12680"/>
    </source>
</evidence>
<dbReference type="Pfam" id="PF12680">
    <property type="entry name" value="SnoaL_2"/>
    <property type="match status" value="1"/>
</dbReference>
<gene>
    <name evidence="2" type="ORF">L4923_26810</name>
</gene>
<sequence>MSRKVYQPAEMNGAFAAARNAGNLDEMLSLYEADAQLLVDASGTALSGKAAIARELQMLIDLPGTMVSNNTFCVEHGDLALLRADFTLTDEKGAIVYSGFTAEIIRKQPDGSWRYVIDHAGASHYGTG</sequence>